<evidence type="ECO:0000313" key="2">
    <source>
        <dbReference type="EMBL" id="EME50133.1"/>
    </source>
</evidence>
<dbReference type="EMBL" id="KB446535">
    <property type="protein sequence ID" value="EME50133.1"/>
    <property type="molecule type" value="Genomic_DNA"/>
</dbReference>
<accession>N1Q4C1</accession>
<dbReference type="OMA" id="CICQERI"/>
<dbReference type="InterPro" id="IPR052895">
    <property type="entry name" value="HetReg/Transcr_Mod"/>
</dbReference>
<feature type="non-terminal residue" evidence="2">
    <location>
        <position position="119"/>
    </location>
</feature>
<dbReference type="AlphaFoldDB" id="N1Q4C1"/>
<dbReference type="STRING" id="675120.N1Q4C1"/>
<dbReference type="HOGENOM" id="CLU_004184_6_2_1"/>
<feature type="domain" description="Heterokaryon incompatibility" evidence="1">
    <location>
        <begin position="31"/>
        <end position="119"/>
    </location>
</feature>
<reference evidence="3" key="1">
    <citation type="journal article" date="2012" name="PLoS Genet.">
        <title>The genomes of the fungal plant pathogens Cladosporium fulvum and Dothistroma septosporum reveal adaptation to different hosts and lifestyles but also signatures of common ancestry.</title>
        <authorList>
            <person name="de Wit P.J.G.M."/>
            <person name="van der Burgt A."/>
            <person name="Oekmen B."/>
            <person name="Stergiopoulos I."/>
            <person name="Abd-Elsalam K.A."/>
            <person name="Aerts A.L."/>
            <person name="Bahkali A.H."/>
            <person name="Beenen H.G."/>
            <person name="Chettri P."/>
            <person name="Cox M.P."/>
            <person name="Datema E."/>
            <person name="de Vries R.P."/>
            <person name="Dhillon B."/>
            <person name="Ganley A.R."/>
            <person name="Griffiths S.A."/>
            <person name="Guo Y."/>
            <person name="Hamelin R.C."/>
            <person name="Henrissat B."/>
            <person name="Kabir M.S."/>
            <person name="Jashni M.K."/>
            <person name="Kema G."/>
            <person name="Klaubauf S."/>
            <person name="Lapidus A."/>
            <person name="Levasseur A."/>
            <person name="Lindquist E."/>
            <person name="Mehrabi R."/>
            <person name="Ohm R.A."/>
            <person name="Owen T.J."/>
            <person name="Salamov A."/>
            <person name="Schwelm A."/>
            <person name="Schijlen E."/>
            <person name="Sun H."/>
            <person name="van den Burg H.A."/>
            <person name="van Ham R.C.H.J."/>
            <person name="Zhang S."/>
            <person name="Goodwin S.B."/>
            <person name="Grigoriev I.V."/>
            <person name="Collemare J."/>
            <person name="Bradshaw R.E."/>
        </authorList>
    </citation>
    <scope>NUCLEOTIDE SEQUENCE [LARGE SCALE GENOMIC DNA]</scope>
    <source>
        <strain evidence="3">NZE10 / CBS 128990</strain>
    </source>
</reference>
<dbReference type="PANTHER" id="PTHR24148:SF64">
    <property type="entry name" value="HETEROKARYON INCOMPATIBILITY DOMAIN-CONTAINING PROTEIN"/>
    <property type="match status" value="1"/>
</dbReference>
<name>N1Q4C1_DOTSN</name>
<evidence type="ECO:0000259" key="1">
    <source>
        <dbReference type="Pfam" id="PF06985"/>
    </source>
</evidence>
<protein>
    <recommendedName>
        <fullName evidence="1">Heterokaryon incompatibility domain-containing protein</fullName>
    </recommendedName>
</protein>
<dbReference type="Proteomes" id="UP000016933">
    <property type="component" value="Unassembled WGS sequence"/>
</dbReference>
<feature type="non-terminal residue" evidence="2">
    <location>
        <position position="1"/>
    </location>
</feature>
<organism evidence="2 3">
    <name type="scientific">Dothistroma septosporum (strain NZE10 / CBS 128990)</name>
    <name type="common">Red band needle blight fungus</name>
    <name type="synonym">Mycosphaerella pini</name>
    <dbReference type="NCBI Taxonomy" id="675120"/>
    <lineage>
        <taxon>Eukaryota</taxon>
        <taxon>Fungi</taxon>
        <taxon>Dikarya</taxon>
        <taxon>Ascomycota</taxon>
        <taxon>Pezizomycotina</taxon>
        <taxon>Dothideomycetes</taxon>
        <taxon>Dothideomycetidae</taxon>
        <taxon>Mycosphaerellales</taxon>
        <taxon>Mycosphaerellaceae</taxon>
        <taxon>Dothistroma</taxon>
    </lineage>
</organism>
<dbReference type="OrthoDB" id="3921930at2759"/>
<proteinExistence type="predicted"/>
<dbReference type="Pfam" id="PF06985">
    <property type="entry name" value="HET"/>
    <property type="match status" value="1"/>
</dbReference>
<dbReference type="InterPro" id="IPR010730">
    <property type="entry name" value="HET"/>
</dbReference>
<dbReference type="PANTHER" id="PTHR24148">
    <property type="entry name" value="ANKYRIN REPEAT DOMAIN-CONTAINING PROTEIN 39 HOMOLOG-RELATED"/>
    <property type="match status" value="1"/>
</dbReference>
<reference evidence="2 3" key="2">
    <citation type="journal article" date="2012" name="PLoS Pathog.">
        <title>Diverse lifestyles and strategies of plant pathogenesis encoded in the genomes of eighteen Dothideomycetes fungi.</title>
        <authorList>
            <person name="Ohm R.A."/>
            <person name="Feau N."/>
            <person name="Henrissat B."/>
            <person name="Schoch C.L."/>
            <person name="Horwitz B.A."/>
            <person name="Barry K.W."/>
            <person name="Condon B.J."/>
            <person name="Copeland A.C."/>
            <person name="Dhillon B."/>
            <person name="Glaser F."/>
            <person name="Hesse C.N."/>
            <person name="Kosti I."/>
            <person name="LaButti K."/>
            <person name="Lindquist E.A."/>
            <person name="Lucas S."/>
            <person name="Salamov A.A."/>
            <person name="Bradshaw R.E."/>
            <person name="Ciuffetti L."/>
            <person name="Hamelin R.C."/>
            <person name="Kema G.H.J."/>
            <person name="Lawrence C."/>
            <person name="Scott J.A."/>
            <person name="Spatafora J.W."/>
            <person name="Turgeon B.G."/>
            <person name="de Wit P.J.G.M."/>
            <person name="Zhong S."/>
            <person name="Goodwin S.B."/>
            <person name="Grigoriev I.V."/>
        </authorList>
    </citation>
    <scope>NUCLEOTIDE SEQUENCE [LARGE SCALE GENOMIC DNA]</scope>
    <source>
        <strain evidence="3">NZE10 / CBS 128990</strain>
    </source>
</reference>
<evidence type="ECO:0000313" key="3">
    <source>
        <dbReference type="Proteomes" id="UP000016933"/>
    </source>
</evidence>
<sequence length="119" mass="13336">RILVVQPSDQIGTPVQCDIEAVPLSRTKSQYVALSYTWGMEADGAASFNRSITICGRPKPVTQNLFECLRRVRHRTEPLKIWIDATCINQADNDEKARQVANMAEVYANAQSTIVWLGE</sequence>
<gene>
    <name evidence="2" type="ORF">DOTSEDRAFT_95194</name>
</gene>
<keyword evidence="3" id="KW-1185">Reference proteome</keyword>